<name>A0A239PFU7_9ACTN</name>
<feature type="compositionally biased region" description="Low complexity" evidence="1">
    <location>
        <begin position="255"/>
        <end position="286"/>
    </location>
</feature>
<keyword evidence="2" id="KW-0812">Transmembrane</keyword>
<keyword evidence="2" id="KW-0472">Membrane</keyword>
<dbReference type="Gene3D" id="3.10.350.10">
    <property type="entry name" value="LysM domain"/>
    <property type="match status" value="1"/>
</dbReference>
<dbReference type="InterPro" id="IPR036779">
    <property type="entry name" value="LysM_dom_sf"/>
</dbReference>
<evidence type="ECO:0000313" key="5">
    <source>
        <dbReference type="Proteomes" id="UP000198362"/>
    </source>
</evidence>
<evidence type="ECO:0000256" key="2">
    <source>
        <dbReference type="SAM" id="Phobius"/>
    </source>
</evidence>
<feature type="transmembrane region" description="Helical" evidence="2">
    <location>
        <begin position="106"/>
        <end position="128"/>
    </location>
</feature>
<feature type="compositionally biased region" description="Low complexity" evidence="1">
    <location>
        <begin position="709"/>
        <end position="723"/>
    </location>
</feature>
<dbReference type="EMBL" id="FZPH01000025">
    <property type="protein sequence ID" value="SNT65705.1"/>
    <property type="molecule type" value="Genomic_DNA"/>
</dbReference>
<dbReference type="Pfam" id="PF01476">
    <property type="entry name" value="LysM"/>
    <property type="match status" value="1"/>
</dbReference>
<dbReference type="PANTHER" id="PTHR34700:SF3">
    <property type="entry name" value="PHAGE-LIKE ELEMENT PBSX PROTEIN XKDQ"/>
    <property type="match status" value="1"/>
</dbReference>
<reference evidence="4 5" key="1">
    <citation type="submission" date="2017-06" db="EMBL/GenBank/DDBJ databases">
        <authorList>
            <person name="Kim H.J."/>
            <person name="Triplett B.A."/>
        </authorList>
    </citation>
    <scope>NUCLEOTIDE SEQUENCE [LARGE SCALE GENOMIC DNA]</scope>
    <source>
        <strain evidence="4 5">CGMCC 4.5593</strain>
    </source>
</reference>
<evidence type="ECO:0000259" key="3">
    <source>
        <dbReference type="PROSITE" id="PS51782"/>
    </source>
</evidence>
<feature type="region of interest" description="Disordered" evidence="1">
    <location>
        <begin position="682"/>
        <end position="753"/>
    </location>
</feature>
<feature type="domain" description="LysM" evidence="3">
    <location>
        <begin position="169"/>
        <end position="216"/>
    </location>
</feature>
<feature type="transmembrane region" description="Helical" evidence="2">
    <location>
        <begin position="12"/>
        <end position="38"/>
    </location>
</feature>
<proteinExistence type="predicted"/>
<feature type="region of interest" description="Disordered" evidence="1">
    <location>
        <begin position="219"/>
        <end position="333"/>
    </location>
</feature>
<evidence type="ECO:0000256" key="1">
    <source>
        <dbReference type="SAM" id="MobiDB-lite"/>
    </source>
</evidence>
<gene>
    <name evidence="4" type="ORF">SAMN05421812_12548</name>
</gene>
<accession>A0A239PFU7</accession>
<keyword evidence="2" id="KW-1133">Transmembrane helix</keyword>
<dbReference type="InterPro" id="IPR052196">
    <property type="entry name" value="Bact_Kbp"/>
</dbReference>
<keyword evidence="5" id="KW-1185">Reference proteome</keyword>
<dbReference type="Gene3D" id="1.10.10.10">
    <property type="entry name" value="Winged helix-like DNA-binding domain superfamily/Winged helix DNA-binding domain"/>
    <property type="match status" value="1"/>
</dbReference>
<dbReference type="PROSITE" id="PS51782">
    <property type="entry name" value="LYSM"/>
    <property type="match status" value="1"/>
</dbReference>
<evidence type="ECO:0000313" key="4">
    <source>
        <dbReference type="EMBL" id="SNT65705.1"/>
    </source>
</evidence>
<dbReference type="PANTHER" id="PTHR34700">
    <property type="entry name" value="POTASSIUM BINDING PROTEIN KBP"/>
    <property type="match status" value="1"/>
</dbReference>
<feature type="transmembrane region" description="Helical" evidence="2">
    <location>
        <begin position="58"/>
        <end position="86"/>
    </location>
</feature>
<dbReference type="AlphaFoldDB" id="A0A239PFU7"/>
<feature type="compositionally biased region" description="Low complexity" evidence="1">
    <location>
        <begin position="293"/>
        <end position="309"/>
    </location>
</feature>
<dbReference type="RefSeq" id="WP_089255386.1">
    <property type="nucleotide sequence ID" value="NZ_FZPH01000025.1"/>
</dbReference>
<dbReference type="OrthoDB" id="8444614at2"/>
<feature type="compositionally biased region" description="Basic and acidic residues" evidence="1">
    <location>
        <begin position="724"/>
        <end position="737"/>
    </location>
</feature>
<sequence>MRGPVRSAGQIASGVAALVTLLGLLVGIPIALVQLAAMPDRLPTLAEAGQAMIRPDESGALFIAAVAVVGWLAWLSFAVSVVREVVAHVRGRVARRLPVLGPQQRVAAVLVAAVSLLVAGPAISATAAPAPATATPSSAAVVSVDLTANTGTVLISADPNARAESPDGDEYRVAKGDYLGGIADRYLGDFDRYPELARLNDLRNPDLIRSGQVIELPKGAVERGARPHATGKLVDRDPAVDQPAVPADDPEVASAPADDGAGPGPTRTAAPTSTPASAGSGAATDPVAPSPNATGAAAEPTSTPSTAPASPTPRPRVQSALTDDQSETGGDARDTTLLLGVPLISAGLLAALTLTTLRRRRRRQEQHRPVGRRLPEPVRPEVEEELRVVAQPIAVDRLDRALRVLAKALVDRPAEQMPDIVGAWLTGDTVNLLLTRACPNPTAPWIGDETTWTLPGDVELLDVDGQIAPLPTLVTVASRPGVHLLLDLERLGVVSITGHPERSADLLRYLAAELSCNTWSDHVEVTVAGFDATETGEFIALAGDRVNAAPSVAVAIDRIRRRASQVVQSLDHLGADDPLSGRVADIAADAWMPHVLLAHKPDPDEIAALQALDDDLTAAGRCAVAVAVVTDGEVGRWPVSIDANGRLTVEFLGLSGSDASLIAARLPRGELGDLANLLTTARQGTRNADPTPAAAVDDDWPLVPPAPEPEVWAEGADAAGGLLDEPHAPTATEDRDASVPNRADQPDEPASGETVAAVLSAGLGPVPDSADVNAAGADAAKVPAIVALPSLPLRTRRRVTSPIRRRHNDPSLDADVRRWIEGDPTSPRIAILGPVTVEAPGRVPSERVRFYAEIITYLAARGERGATTDAFDDALWPGQHVKPASRRVDVSRARRWLGQTDDGEPWLPDATADRRYRLREGYLLDWHLFRRLRSRGESRGPAGARDLRQALALIRGAPLAGADIAYSAVARNPYTWLPTSDIQPHHLTSGVVDTAHRLVDLCLDGGDITGARWAVDQAWLADPDRTSDITWRDLLRVANAERNIAELEQILGDLIRVREAEVPEDLDKDTYQLLCELMPERMHVGVR</sequence>
<dbReference type="InterPro" id="IPR036388">
    <property type="entry name" value="WH-like_DNA-bd_sf"/>
</dbReference>
<organism evidence="4 5">
    <name type="scientific">Asanoa hainanensis</name>
    <dbReference type="NCBI Taxonomy" id="560556"/>
    <lineage>
        <taxon>Bacteria</taxon>
        <taxon>Bacillati</taxon>
        <taxon>Actinomycetota</taxon>
        <taxon>Actinomycetes</taxon>
        <taxon>Micromonosporales</taxon>
        <taxon>Micromonosporaceae</taxon>
        <taxon>Asanoa</taxon>
    </lineage>
</organism>
<dbReference type="CDD" id="cd00118">
    <property type="entry name" value="LysM"/>
    <property type="match status" value="1"/>
</dbReference>
<dbReference type="Proteomes" id="UP000198362">
    <property type="component" value="Unassembled WGS sequence"/>
</dbReference>
<dbReference type="InterPro" id="IPR018392">
    <property type="entry name" value="LysM"/>
</dbReference>
<protein>
    <submittedName>
        <fullName evidence="4">LysM domain-containing protein</fullName>
    </submittedName>
</protein>